<dbReference type="InterPro" id="IPR036318">
    <property type="entry name" value="FAD-bd_PCMH-like_sf"/>
</dbReference>
<evidence type="ECO:0000256" key="2">
    <source>
        <dbReference type="ARBA" id="ARBA00022827"/>
    </source>
</evidence>
<dbReference type="InterPro" id="IPR005107">
    <property type="entry name" value="CO_DH_flav_C"/>
</dbReference>
<dbReference type="SUPFAM" id="SSF56176">
    <property type="entry name" value="FAD-binding/transporter-associated domain-like"/>
    <property type="match status" value="1"/>
</dbReference>
<dbReference type="GO" id="GO:0071949">
    <property type="term" value="F:FAD binding"/>
    <property type="evidence" value="ECO:0007669"/>
    <property type="project" value="InterPro"/>
</dbReference>
<sequence length="321" mass="35932">MQTDLLKDRWISLKYEFIGILRNIKWGRYFVAIEKIHKVSNIGDAITLLEKYKEKAELLAGGTDLLVHLREEKNRGSIIIDISNIREMKKIEIKEKEIVLGALTTFSEIVQNDYIKENVTGLWKAAKSVGSPQIRNMGTIGGNIGNASPAADTVPPLLALDATLRVMSNDGERSIKLCEFYGDKGETALKPNEMIISVGFSHLKNRREHIGFEKLGVRNALAISKISCAVYLEVQDKSINNIRIASGALGGYPIREYIVEDFIKGKVLSDEFIEVAAMKYSEALEKRLSGRNSWPYKKEASKGVFKKAIYSLVNSYDPNNS</sequence>
<protein>
    <recommendedName>
        <fullName evidence="4">FAD-binding PCMH-type domain-containing protein</fullName>
    </recommendedName>
</protein>
<dbReference type="PANTHER" id="PTHR42659">
    <property type="entry name" value="XANTHINE DEHYDROGENASE SUBUNIT C-RELATED"/>
    <property type="match status" value="1"/>
</dbReference>
<dbReference type="AlphaFoldDB" id="A0A267MJG1"/>
<dbReference type="InterPro" id="IPR016166">
    <property type="entry name" value="FAD-bd_PCMH"/>
</dbReference>
<dbReference type="EMBL" id="NIBG01000006">
    <property type="protein sequence ID" value="PAB59734.1"/>
    <property type="molecule type" value="Genomic_DNA"/>
</dbReference>
<reference evidence="5 6" key="1">
    <citation type="submission" date="2017-06" db="EMBL/GenBank/DDBJ databases">
        <title>Draft genome sequence of anaerobic fermentative bacterium Anaeromicrobium sediminis DY2726D isolated from West Pacific Ocean sediments.</title>
        <authorList>
            <person name="Zeng X."/>
        </authorList>
    </citation>
    <scope>NUCLEOTIDE SEQUENCE [LARGE SCALE GENOMIC DNA]</scope>
    <source>
        <strain evidence="5 6">DY2726D</strain>
    </source>
</reference>
<evidence type="ECO:0000313" key="5">
    <source>
        <dbReference type="EMBL" id="PAB59734.1"/>
    </source>
</evidence>
<organism evidence="5 6">
    <name type="scientific">Anaeromicrobium sediminis</name>
    <dbReference type="NCBI Taxonomy" id="1478221"/>
    <lineage>
        <taxon>Bacteria</taxon>
        <taxon>Bacillati</taxon>
        <taxon>Bacillota</taxon>
        <taxon>Clostridia</taxon>
        <taxon>Peptostreptococcales</taxon>
        <taxon>Thermotaleaceae</taxon>
        <taxon>Anaeromicrobium</taxon>
    </lineage>
</organism>
<dbReference type="Pfam" id="PF00941">
    <property type="entry name" value="FAD_binding_5"/>
    <property type="match status" value="1"/>
</dbReference>
<dbReference type="Gene3D" id="3.30.465.10">
    <property type="match status" value="1"/>
</dbReference>
<evidence type="ECO:0000259" key="4">
    <source>
        <dbReference type="PROSITE" id="PS51387"/>
    </source>
</evidence>
<dbReference type="InterPro" id="IPR016169">
    <property type="entry name" value="FAD-bd_PCMH_sub2"/>
</dbReference>
<proteinExistence type="predicted"/>
<gene>
    <name evidence="5" type="ORF">CCE28_09210</name>
</gene>
<dbReference type="Pfam" id="PF03450">
    <property type="entry name" value="CO_deh_flav_C"/>
    <property type="match status" value="1"/>
</dbReference>
<accession>A0A267MJG1</accession>
<dbReference type="GO" id="GO:0016491">
    <property type="term" value="F:oxidoreductase activity"/>
    <property type="evidence" value="ECO:0007669"/>
    <property type="project" value="UniProtKB-KW"/>
</dbReference>
<comment type="caution">
    <text evidence="5">The sequence shown here is derived from an EMBL/GenBank/DDBJ whole genome shotgun (WGS) entry which is preliminary data.</text>
</comment>
<dbReference type="InterPro" id="IPR016167">
    <property type="entry name" value="FAD-bd_PCMH_sub1"/>
</dbReference>
<dbReference type="Gene3D" id="3.30.390.50">
    <property type="entry name" value="CO dehydrogenase flavoprotein, C-terminal domain"/>
    <property type="match status" value="1"/>
</dbReference>
<dbReference type="Proteomes" id="UP000216024">
    <property type="component" value="Unassembled WGS sequence"/>
</dbReference>
<dbReference type="PROSITE" id="PS51387">
    <property type="entry name" value="FAD_PCMH"/>
    <property type="match status" value="1"/>
</dbReference>
<keyword evidence="3" id="KW-0560">Oxidoreductase</keyword>
<keyword evidence="1" id="KW-0285">Flavoprotein</keyword>
<name>A0A267MJG1_9FIRM</name>
<dbReference type="InterPro" id="IPR002346">
    <property type="entry name" value="Mopterin_DH_FAD-bd"/>
</dbReference>
<feature type="domain" description="FAD-binding PCMH-type" evidence="4">
    <location>
        <begin position="29"/>
        <end position="205"/>
    </location>
</feature>
<evidence type="ECO:0000256" key="3">
    <source>
        <dbReference type="ARBA" id="ARBA00023002"/>
    </source>
</evidence>
<evidence type="ECO:0000313" key="6">
    <source>
        <dbReference type="Proteomes" id="UP000216024"/>
    </source>
</evidence>
<dbReference type="SUPFAM" id="SSF55447">
    <property type="entry name" value="CO dehydrogenase flavoprotein C-terminal domain-like"/>
    <property type="match status" value="1"/>
</dbReference>
<keyword evidence="2" id="KW-0274">FAD</keyword>
<dbReference type="FunFam" id="3.30.465.10:FF:000017">
    <property type="entry name" value="Xanthine dehydrogenase, FAD binding subunit"/>
    <property type="match status" value="1"/>
</dbReference>
<dbReference type="InterPro" id="IPR036683">
    <property type="entry name" value="CO_DH_flav_C_dom_sf"/>
</dbReference>
<dbReference type="Gene3D" id="3.30.43.10">
    <property type="entry name" value="Uridine Diphospho-n-acetylenolpyruvylglucosamine Reductase, domain 2"/>
    <property type="match status" value="1"/>
</dbReference>
<dbReference type="InterPro" id="IPR051312">
    <property type="entry name" value="Diverse_Substr_Oxidored"/>
</dbReference>
<dbReference type="PANTHER" id="PTHR42659:SF9">
    <property type="entry name" value="XANTHINE DEHYDROGENASE FAD-BINDING SUBUNIT XDHB-RELATED"/>
    <property type="match status" value="1"/>
</dbReference>
<dbReference type="SMART" id="SM01092">
    <property type="entry name" value="CO_deh_flav_C"/>
    <property type="match status" value="1"/>
</dbReference>
<evidence type="ECO:0000256" key="1">
    <source>
        <dbReference type="ARBA" id="ARBA00022630"/>
    </source>
</evidence>
<keyword evidence="6" id="KW-1185">Reference proteome</keyword>